<comment type="similarity">
    <text evidence="3 11">Belongs to the homoserine dehydrogenase family.</text>
</comment>
<dbReference type="InterPro" id="IPR019811">
    <property type="entry name" value="HDH_CS"/>
</dbReference>
<evidence type="ECO:0000256" key="11">
    <source>
        <dbReference type="RuleBase" id="RU004171"/>
    </source>
</evidence>
<dbReference type="InterPro" id="IPR001342">
    <property type="entry name" value="HDH_cat"/>
</dbReference>
<evidence type="ECO:0000256" key="4">
    <source>
        <dbReference type="ARBA" id="ARBA00013213"/>
    </source>
</evidence>
<keyword evidence="6" id="KW-0028">Amino-acid biosynthesis</keyword>
<dbReference type="PIRSF" id="PIRSF000098">
    <property type="entry name" value="Homoser_dehydrog"/>
    <property type="match status" value="1"/>
</dbReference>
<dbReference type="Gene3D" id="3.40.50.720">
    <property type="entry name" value="NAD(P)-binding Rossmann-like Domain"/>
    <property type="match status" value="1"/>
</dbReference>
<dbReference type="NCBIfam" id="NF004976">
    <property type="entry name" value="PRK06349.1"/>
    <property type="match status" value="1"/>
</dbReference>
<keyword evidence="8" id="KW-0521">NADP</keyword>
<dbReference type="PROSITE" id="PS51671">
    <property type="entry name" value="ACT"/>
    <property type="match status" value="1"/>
</dbReference>
<dbReference type="InterPro" id="IPR016204">
    <property type="entry name" value="HDH"/>
</dbReference>
<evidence type="ECO:0000256" key="8">
    <source>
        <dbReference type="ARBA" id="ARBA00022857"/>
    </source>
</evidence>
<dbReference type="CDD" id="cd04881">
    <property type="entry name" value="ACT_HSDH-Hom"/>
    <property type="match status" value="1"/>
</dbReference>
<dbReference type="Pfam" id="PF03447">
    <property type="entry name" value="NAD_binding_3"/>
    <property type="match status" value="1"/>
</dbReference>
<dbReference type="EMBL" id="JBAJEX010000001">
    <property type="protein sequence ID" value="MEO1765826.1"/>
    <property type="molecule type" value="Genomic_DNA"/>
</dbReference>
<evidence type="ECO:0000256" key="1">
    <source>
        <dbReference type="ARBA" id="ARBA00005056"/>
    </source>
</evidence>
<dbReference type="PANTHER" id="PTHR43331">
    <property type="entry name" value="HOMOSERINE DEHYDROGENASE"/>
    <property type="match status" value="1"/>
</dbReference>
<dbReference type="Pfam" id="PF01842">
    <property type="entry name" value="ACT"/>
    <property type="match status" value="1"/>
</dbReference>
<dbReference type="InterPro" id="IPR036291">
    <property type="entry name" value="NAD(P)-bd_dom_sf"/>
</dbReference>
<dbReference type="SUPFAM" id="SSF51735">
    <property type="entry name" value="NAD(P)-binding Rossmann-fold domains"/>
    <property type="match status" value="1"/>
</dbReference>
<dbReference type="Gene3D" id="3.30.360.10">
    <property type="entry name" value="Dihydrodipicolinate Reductase, domain 2"/>
    <property type="match status" value="1"/>
</dbReference>
<keyword evidence="14" id="KW-1185">Reference proteome</keyword>
<evidence type="ECO:0000313" key="13">
    <source>
        <dbReference type="EMBL" id="MEO1765826.1"/>
    </source>
</evidence>
<evidence type="ECO:0000256" key="7">
    <source>
        <dbReference type="ARBA" id="ARBA00022697"/>
    </source>
</evidence>
<dbReference type="InterPro" id="IPR002912">
    <property type="entry name" value="ACT_dom"/>
</dbReference>
<dbReference type="InterPro" id="IPR045865">
    <property type="entry name" value="ACT-like_dom_sf"/>
</dbReference>
<feature type="domain" description="ACT" evidence="12">
    <location>
        <begin position="356"/>
        <end position="432"/>
    </location>
</feature>
<comment type="caution">
    <text evidence="13">The sequence shown here is derived from an EMBL/GenBank/DDBJ whole genome shotgun (WGS) entry which is preliminary data.</text>
</comment>
<evidence type="ECO:0000256" key="2">
    <source>
        <dbReference type="ARBA" id="ARBA00005062"/>
    </source>
</evidence>
<dbReference type="SUPFAM" id="SSF55347">
    <property type="entry name" value="Glyceraldehyde-3-phosphate dehydrogenase-like, C-terminal domain"/>
    <property type="match status" value="1"/>
</dbReference>
<dbReference type="Gene3D" id="3.30.70.260">
    <property type="match status" value="1"/>
</dbReference>
<evidence type="ECO:0000256" key="5">
    <source>
        <dbReference type="ARBA" id="ARBA00013376"/>
    </source>
</evidence>
<evidence type="ECO:0000256" key="10">
    <source>
        <dbReference type="ARBA" id="ARBA00023167"/>
    </source>
</evidence>
<dbReference type="SUPFAM" id="SSF55021">
    <property type="entry name" value="ACT-like"/>
    <property type="match status" value="1"/>
</dbReference>
<dbReference type="InterPro" id="IPR005106">
    <property type="entry name" value="Asp/hSer_DH_NAD-bd"/>
</dbReference>
<dbReference type="Pfam" id="PF00742">
    <property type="entry name" value="Homoserine_dh"/>
    <property type="match status" value="1"/>
</dbReference>
<gene>
    <name evidence="13" type="ORF">V6E02_01130</name>
</gene>
<organism evidence="13 14">
    <name type="scientific">Thiobacter aerophilum</name>
    <dbReference type="NCBI Taxonomy" id="3121275"/>
    <lineage>
        <taxon>Bacteria</taxon>
        <taxon>Pseudomonadati</taxon>
        <taxon>Pseudomonadota</taxon>
        <taxon>Betaproteobacteria</taxon>
        <taxon>Burkholderiales</taxon>
        <taxon>Thiobacteraceae</taxon>
        <taxon>Thiobacter</taxon>
    </lineage>
</organism>
<comment type="pathway">
    <text evidence="2">Amino-acid biosynthesis; L-methionine biosynthesis via de novo pathway; L-homoserine from L-aspartate: step 3/3.</text>
</comment>
<evidence type="ECO:0000313" key="14">
    <source>
        <dbReference type="Proteomes" id="UP001482231"/>
    </source>
</evidence>
<sequence>MKPINVGLLGLGTVGGGTLTVLRRNAREITRRAGREIRVTMAAVRNVERARQQYGGQGLVITDDGGAVVNHPDIDIVVELIGGLEPARTLVLQAIANGKHVVTANKALIAKHGNEIFAAAQDKGIMVAFEAAVGGGIPIIKAIREGLTANRIEWVAGIINGTTNFILSEMRDKGLPFDQVLAEAQRLGYAEADPTFDIEGIDAAHKLTILSAIAFGIPMQFDKAYTEGISKLTKEDIRYAEELGYRIKLLGITKRTDQGIELRVHPTLIPARRLIANVEGVMNAVLVKGDAVGATLYYGRGAGAEPTASAVVADLVDVTRMATADPENRVPHLAFQPDALSNEPILPMGEVRTSYYLRMRAYDRPGVLADITRILADLGISIDAMIQKEPLEGQEQVDIIMLTHDTLEKHVLAAIERIEALASVSGPVVKLRLEHLG</sequence>
<dbReference type="Proteomes" id="UP001482231">
    <property type="component" value="Unassembled WGS sequence"/>
</dbReference>
<proteinExistence type="inferred from homology"/>
<dbReference type="EC" id="1.1.1.3" evidence="4"/>
<dbReference type="GO" id="GO:0004412">
    <property type="term" value="F:homoserine dehydrogenase activity"/>
    <property type="evidence" value="ECO:0007669"/>
    <property type="project" value="UniProtKB-EC"/>
</dbReference>
<evidence type="ECO:0000256" key="3">
    <source>
        <dbReference type="ARBA" id="ARBA00006753"/>
    </source>
</evidence>
<dbReference type="PANTHER" id="PTHR43331:SF1">
    <property type="entry name" value="HOMOSERINE DEHYDROGENASE"/>
    <property type="match status" value="1"/>
</dbReference>
<protein>
    <recommendedName>
        <fullName evidence="5">Homoserine dehydrogenase</fullName>
        <ecNumber evidence="4">1.1.1.3</ecNumber>
    </recommendedName>
</protein>
<reference evidence="13 14" key="1">
    <citation type="submission" date="2024-02" db="EMBL/GenBank/DDBJ databases">
        <title>New thermophilic sulfur-oxidizing bacteria from a hot springs of the Uzon caldera (Kamchatka, Russia).</title>
        <authorList>
            <person name="Dukat A.M."/>
            <person name="Elcheninov A.G."/>
            <person name="Frolov E.N."/>
        </authorList>
    </citation>
    <scope>NUCLEOTIDE SEQUENCE [LARGE SCALE GENOMIC DNA]</scope>
    <source>
        <strain evidence="13 14">AK1</strain>
    </source>
</reference>
<accession>A0ABV0EAY8</accession>
<evidence type="ECO:0000256" key="9">
    <source>
        <dbReference type="ARBA" id="ARBA00023002"/>
    </source>
</evidence>
<keyword evidence="10" id="KW-0486">Methionine biosynthesis</keyword>
<keyword evidence="9 13" id="KW-0560">Oxidoreductase</keyword>
<keyword evidence="7" id="KW-0791">Threonine biosynthesis</keyword>
<comment type="pathway">
    <text evidence="1">Amino-acid biosynthesis; L-threonine biosynthesis; L-threonine from L-aspartate: step 3/5.</text>
</comment>
<dbReference type="RefSeq" id="WP_347306321.1">
    <property type="nucleotide sequence ID" value="NZ_JBAJEX010000001.1"/>
</dbReference>
<evidence type="ECO:0000256" key="6">
    <source>
        <dbReference type="ARBA" id="ARBA00022605"/>
    </source>
</evidence>
<name>A0ABV0EAY8_9BURK</name>
<evidence type="ECO:0000259" key="12">
    <source>
        <dbReference type="PROSITE" id="PS51671"/>
    </source>
</evidence>
<dbReference type="PROSITE" id="PS01042">
    <property type="entry name" value="HOMOSER_DHGENASE"/>
    <property type="match status" value="1"/>
</dbReference>